<evidence type="ECO:0000313" key="1">
    <source>
        <dbReference type="EMBL" id="SCM74968.1"/>
    </source>
</evidence>
<organism evidence="1">
    <name type="scientific">uncultured Desulfovibrio sp</name>
    <dbReference type="NCBI Taxonomy" id="167968"/>
    <lineage>
        <taxon>Bacteria</taxon>
        <taxon>Pseudomonadati</taxon>
        <taxon>Thermodesulfobacteriota</taxon>
        <taxon>Desulfovibrionia</taxon>
        <taxon>Desulfovibrionales</taxon>
        <taxon>Desulfovibrionaceae</taxon>
        <taxon>Desulfovibrio</taxon>
        <taxon>environmental samples</taxon>
    </lineage>
</organism>
<proteinExistence type="predicted"/>
<dbReference type="AlphaFoldDB" id="A0A212LBU7"/>
<reference evidence="1" key="1">
    <citation type="submission" date="2016-08" db="EMBL/GenBank/DDBJ databases">
        <authorList>
            <person name="Seilhamer J.J."/>
        </authorList>
    </citation>
    <scope>NUCLEOTIDE SEQUENCE</scope>
    <source>
        <strain evidence="1">86-1</strain>
    </source>
</reference>
<accession>A0A212LBU7</accession>
<sequence length="57" mass="6104">MPQAAALPAAAEQAAEREAAFPDGLAGYFNRLPQIFQPLRSPRQGLSCIRKGLALHS</sequence>
<protein>
    <submittedName>
        <fullName evidence="1">Uncharacterized protein</fullName>
    </submittedName>
</protein>
<gene>
    <name evidence="1" type="ORF">KL86DES1_22265</name>
</gene>
<dbReference type="EMBL" id="FMJC01000002">
    <property type="protein sequence ID" value="SCM74968.1"/>
    <property type="molecule type" value="Genomic_DNA"/>
</dbReference>
<name>A0A212LBU7_9BACT</name>